<feature type="signal peptide" evidence="2">
    <location>
        <begin position="1"/>
        <end position="23"/>
    </location>
</feature>
<dbReference type="EMBL" id="BMKS01000001">
    <property type="protein sequence ID" value="GGG20012.1"/>
    <property type="molecule type" value="Genomic_DNA"/>
</dbReference>
<proteinExistence type="predicted"/>
<dbReference type="AlphaFoldDB" id="A0A8J3EA00"/>
<sequence length="199" mass="20397">MPRRASPLRAARLLPLLAGLALAVGGGAGTAPAQQQPGARPGASATPRPSPLGSFGDWTAAAYAAGGRKVCYAFTRATSSQPPRQEVLLMVTHRAGNSRDEVAIRAGHAYPRNAPAEVSLTAAGAEWTLYTGGDSAHVRPEDRDAVVAALRRGAEAVARGPGPDGRGTASDRFSLRGFTAAHEAISQACPAAAARGDRR</sequence>
<dbReference type="InterPro" id="IPR038696">
    <property type="entry name" value="IalB_sf"/>
</dbReference>
<feature type="chain" id="PRO_5035321839" evidence="2">
    <location>
        <begin position="24"/>
        <end position="199"/>
    </location>
</feature>
<feature type="compositionally biased region" description="Low complexity" evidence="1">
    <location>
        <begin position="30"/>
        <end position="45"/>
    </location>
</feature>
<dbReference type="RefSeq" id="WP_188898127.1">
    <property type="nucleotide sequence ID" value="NZ_BMKS01000001.1"/>
</dbReference>
<dbReference type="Gene3D" id="2.60.40.1880">
    <property type="entry name" value="Invasion associated locus B (IalB) protein"/>
    <property type="match status" value="1"/>
</dbReference>
<feature type="region of interest" description="Disordered" evidence="1">
    <location>
        <begin position="27"/>
        <end position="51"/>
    </location>
</feature>
<evidence type="ECO:0000313" key="4">
    <source>
        <dbReference type="Proteomes" id="UP000597507"/>
    </source>
</evidence>
<keyword evidence="4" id="KW-1185">Reference proteome</keyword>
<dbReference type="Proteomes" id="UP000597507">
    <property type="component" value="Unassembled WGS sequence"/>
</dbReference>
<dbReference type="Pfam" id="PF06776">
    <property type="entry name" value="IalB"/>
    <property type="match status" value="1"/>
</dbReference>
<dbReference type="InterPro" id="IPR010642">
    <property type="entry name" value="Invasion_prot_B"/>
</dbReference>
<evidence type="ECO:0000256" key="1">
    <source>
        <dbReference type="SAM" id="MobiDB-lite"/>
    </source>
</evidence>
<evidence type="ECO:0000313" key="3">
    <source>
        <dbReference type="EMBL" id="GGG20012.1"/>
    </source>
</evidence>
<evidence type="ECO:0000256" key="2">
    <source>
        <dbReference type="SAM" id="SignalP"/>
    </source>
</evidence>
<comment type="caution">
    <text evidence="3">The sequence shown here is derived from an EMBL/GenBank/DDBJ whole genome shotgun (WGS) entry which is preliminary data.</text>
</comment>
<name>A0A8J3EA00_9PROT</name>
<protein>
    <submittedName>
        <fullName evidence="3">Uncharacterized protein</fullName>
    </submittedName>
</protein>
<keyword evidence="2" id="KW-0732">Signal</keyword>
<reference evidence="3 4" key="1">
    <citation type="journal article" date="2014" name="Int. J. Syst. Evol. Microbiol.">
        <title>Complete genome sequence of Corynebacterium casei LMG S-19264T (=DSM 44701T), isolated from a smear-ripened cheese.</title>
        <authorList>
            <consortium name="US DOE Joint Genome Institute (JGI-PGF)"/>
            <person name="Walter F."/>
            <person name="Albersmeier A."/>
            <person name="Kalinowski J."/>
            <person name="Ruckert C."/>
        </authorList>
    </citation>
    <scope>NUCLEOTIDE SEQUENCE [LARGE SCALE GENOMIC DNA]</scope>
    <source>
        <strain evidence="3 4">CGMCC 1.16330</strain>
    </source>
</reference>
<organism evidence="3 4">
    <name type="scientific">Caldovatus sediminis</name>
    <dbReference type="NCBI Taxonomy" id="2041189"/>
    <lineage>
        <taxon>Bacteria</taxon>
        <taxon>Pseudomonadati</taxon>
        <taxon>Pseudomonadota</taxon>
        <taxon>Alphaproteobacteria</taxon>
        <taxon>Acetobacterales</taxon>
        <taxon>Roseomonadaceae</taxon>
        <taxon>Caldovatus</taxon>
    </lineage>
</organism>
<gene>
    <name evidence="3" type="ORF">GCM10010964_05310</name>
</gene>
<accession>A0A8J3EA00</accession>